<protein>
    <recommendedName>
        <fullName evidence="3">Peptidase M16 C-terminal domain-containing protein</fullName>
    </recommendedName>
</protein>
<dbReference type="Gene3D" id="3.30.830.10">
    <property type="entry name" value="Metalloenzyme, LuxS/M16 peptidase-like"/>
    <property type="match status" value="2"/>
</dbReference>
<dbReference type="InterPro" id="IPR011249">
    <property type="entry name" value="Metalloenz_LuxS/M16"/>
</dbReference>
<evidence type="ECO:0000313" key="1">
    <source>
        <dbReference type="EMBL" id="AVM41901.1"/>
    </source>
</evidence>
<gene>
    <name evidence="1" type="ORF">C5Q98_01025</name>
</gene>
<dbReference type="KEGG" id="fsa:C5Q98_01025"/>
<dbReference type="AlphaFoldDB" id="A0A2S0KLK6"/>
<accession>A0A2S0KLK6</accession>
<dbReference type="OrthoDB" id="9811314at2"/>
<evidence type="ECO:0008006" key="3">
    <source>
        <dbReference type="Google" id="ProtNLM"/>
    </source>
</evidence>
<dbReference type="GO" id="GO:0046872">
    <property type="term" value="F:metal ion binding"/>
    <property type="evidence" value="ECO:0007669"/>
    <property type="project" value="InterPro"/>
</dbReference>
<dbReference type="EMBL" id="CP027226">
    <property type="protein sequence ID" value="AVM41901.1"/>
    <property type="molecule type" value="Genomic_DNA"/>
</dbReference>
<keyword evidence="2" id="KW-1185">Reference proteome</keyword>
<sequence length="442" mass="51434">MLQRHGLYSYQRRESLTRQKITTYRHLSGMNIDVLKRDGFGQKYAALAIPYGAMHTRFIDVLTDSEVQVPVGSLKLLSKMIFSFIEEGSLAVELAKYGISGNLIVDHSHLIFEIITNEYYYDAVEVLLDTVLNVDLNERKLAAAKRDVKADLLKASREPEYFINKNLKKAFYDQPEYYEEVEGNLATIESISLEDVHRVFRNIFNIKNLSLILAGEFDEEKLLPRIAEILQNRNYQINKNTQILLYKNYRADFERFQELNWQYTSDAFGLAYRKISDNDTYIVGGKEIIKARLEAKMLLDFVIGYGSTKFKHINETGLLGNEIRYNFNINQEFSYLSIRASSLEPRITADAIAHNLERFLEEEYIDFKDMEPRWKASVGKFIRDMDTVSKFGRAASYARAMGIEFADYATIYNSMHDEISEIYKHFEFIKPENRTVLICHKI</sequence>
<reference evidence="2" key="1">
    <citation type="submission" date="2018-02" db="EMBL/GenBank/DDBJ databases">
        <authorList>
            <person name="Holder M.E."/>
            <person name="Ajami N.J."/>
            <person name="Petrosino J.F."/>
        </authorList>
    </citation>
    <scope>NUCLEOTIDE SEQUENCE [LARGE SCALE GENOMIC DNA]</scope>
    <source>
        <strain evidence="2">CCUG 47711</strain>
    </source>
</reference>
<dbReference type="RefSeq" id="WP_106011887.1">
    <property type="nucleotide sequence ID" value="NZ_CP027226.1"/>
</dbReference>
<evidence type="ECO:0000313" key="2">
    <source>
        <dbReference type="Proteomes" id="UP000237947"/>
    </source>
</evidence>
<name>A0A2S0KLK6_9FIRM</name>
<dbReference type="SUPFAM" id="SSF63411">
    <property type="entry name" value="LuxS/MPP-like metallohydrolase"/>
    <property type="match status" value="1"/>
</dbReference>
<proteinExistence type="predicted"/>
<organism evidence="1 2">
    <name type="scientific">Fastidiosipila sanguinis</name>
    <dbReference type="NCBI Taxonomy" id="236753"/>
    <lineage>
        <taxon>Bacteria</taxon>
        <taxon>Bacillati</taxon>
        <taxon>Bacillota</taxon>
        <taxon>Clostridia</taxon>
        <taxon>Eubacteriales</taxon>
        <taxon>Oscillospiraceae</taxon>
        <taxon>Fastidiosipila</taxon>
    </lineage>
</organism>
<dbReference type="Proteomes" id="UP000237947">
    <property type="component" value="Chromosome"/>
</dbReference>